<name>A0A7I8BPV6_9BURK</name>
<dbReference type="RefSeq" id="WP_180724025.1">
    <property type="nucleotide sequence ID" value="NZ_AP023175.1"/>
</dbReference>
<evidence type="ECO:0000313" key="1">
    <source>
        <dbReference type="EMBL" id="BCF90495.1"/>
    </source>
</evidence>
<reference evidence="1 2" key="1">
    <citation type="journal article" date="2020" name="Genes (Basel)">
        <title>Genomic Comparison of Insect Gut Symbionts from Divergent Burkholderia Subclades.</title>
        <authorList>
            <person name="Takeshita K."/>
            <person name="Kikuchi Y."/>
        </authorList>
    </citation>
    <scope>NUCLEOTIDE SEQUENCE [LARGE SCALE GENOMIC DNA]</scope>
    <source>
        <strain evidence="1 2">PGU16</strain>
    </source>
</reference>
<protein>
    <submittedName>
        <fullName evidence="1">Uncharacterized protein</fullName>
    </submittedName>
</protein>
<accession>A0A7I8BPV6</accession>
<dbReference type="KEGG" id="plad:PPGU16_35620"/>
<proteinExistence type="predicted"/>
<keyword evidence="2" id="KW-1185">Reference proteome</keyword>
<dbReference type="AlphaFoldDB" id="A0A7I8BPV6"/>
<dbReference type="Proteomes" id="UP000510888">
    <property type="component" value="Chromosome 2"/>
</dbReference>
<sequence>MKGIPEVNVVAGRNAAFDDTPAAFDMYDPCTRTRIAVHIDCTLQGGACVDQREPVYAARAYRMQPSRCRIGGRVRYPRCAGWGDGFGTTQR</sequence>
<dbReference type="EMBL" id="AP023175">
    <property type="protein sequence ID" value="BCF90495.1"/>
    <property type="molecule type" value="Genomic_DNA"/>
</dbReference>
<evidence type="ECO:0000313" key="2">
    <source>
        <dbReference type="Proteomes" id="UP000510888"/>
    </source>
</evidence>
<gene>
    <name evidence="1" type="ORF">PPGU16_35620</name>
</gene>
<organism evidence="1 2">
    <name type="scientific">Paraburkholderia largidicola</name>
    <dbReference type="NCBI Taxonomy" id="3014751"/>
    <lineage>
        <taxon>Bacteria</taxon>
        <taxon>Pseudomonadati</taxon>
        <taxon>Pseudomonadota</taxon>
        <taxon>Betaproteobacteria</taxon>
        <taxon>Burkholderiales</taxon>
        <taxon>Burkholderiaceae</taxon>
        <taxon>Paraburkholderia</taxon>
    </lineage>
</organism>